<accession>A0A9Q0GNA7</accession>
<dbReference type="EMBL" id="JAMYWD010000012">
    <property type="protein sequence ID" value="KAJ4952589.1"/>
    <property type="molecule type" value="Genomic_DNA"/>
</dbReference>
<evidence type="ECO:0000313" key="3">
    <source>
        <dbReference type="Proteomes" id="UP001141806"/>
    </source>
</evidence>
<evidence type="ECO:0000313" key="2">
    <source>
        <dbReference type="EMBL" id="KAJ4952589.1"/>
    </source>
</evidence>
<dbReference type="AlphaFoldDB" id="A0A9Q0GNA7"/>
<gene>
    <name evidence="1" type="ORF">NE237_027884</name>
    <name evidence="2" type="ORF">NE237_029421</name>
</gene>
<dbReference type="EMBL" id="JAMYWD010000012">
    <property type="protein sequence ID" value="KAJ4951052.1"/>
    <property type="molecule type" value="Genomic_DNA"/>
</dbReference>
<organism evidence="1 3">
    <name type="scientific">Protea cynaroides</name>
    <dbReference type="NCBI Taxonomy" id="273540"/>
    <lineage>
        <taxon>Eukaryota</taxon>
        <taxon>Viridiplantae</taxon>
        <taxon>Streptophyta</taxon>
        <taxon>Embryophyta</taxon>
        <taxon>Tracheophyta</taxon>
        <taxon>Spermatophyta</taxon>
        <taxon>Magnoliopsida</taxon>
        <taxon>Proteales</taxon>
        <taxon>Proteaceae</taxon>
        <taxon>Protea</taxon>
    </lineage>
</organism>
<proteinExistence type="predicted"/>
<keyword evidence="3" id="KW-1185">Reference proteome</keyword>
<sequence>MSSEEIRAVQKLLMHDPYGFRPLVMKQPRRVRLILEKRWWSTKAGFNHSACLLWGFDFYGEGTRNGGRKRDMGHPGAGWMPGAKFLMLLTCIINRIINEKGHGSRQC</sequence>
<comment type="caution">
    <text evidence="1">The sequence shown here is derived from an EMBL/GenBank/DDBJ whole genome shotgun (WGS) entry which is preliminary data.</text>
</comment>
<reference evidence="1" key="1">
    <citation type="journal article" date="2023" name="Plant J.">
        <title>The genome of the king protea, Protea cynaroides.</title>
        <authorList>
            <person name="Chang J."/>
            <person name="Duong T.A."/>
            <person name="Schoeman C."/>
            <person name="Ma X."/>
            <person name="Roodt D."/>
            <person name="Barker N."/>
            <person name="Li Z."/>
            <person name="Van de Peer Y."/>
            <person name="Mizrachi E."/>
        </authorList>
    </citation>
    <scope>NUCLEOTIDE SEQUENCE</scope>
    <source>
        <tissue evidence="1">Young leaves</tissue>
    </source>
</reference>
<protein>
    <submittedName>
        <fullName evidence="1">Uncharacterized protein</fullName>
    </submittedName>
</protein>
<name>A0A9Q0GNA7_9MAGN</name>
<dbReference type="Proteomes" id="UP001141806">
    <property type="component" value="Unassembled WGS sequence"/>
</dbReference>
<evidence type="ECO:0000313" key="1">
    <source>
        <dbReference type="EMBL" id="KAJ4951052.1"/>
    </source>
</evidence>